<reference evidence="2" key="1">
    <citation type="submission" date="2020-08" db="EMBL/GenBank/DDBJ databases">
        <title>Genome public.</title>
        <authorList>
            <person name="Liu C."/>
            <person name="Sun Q."/>
        </authorList>
    </citation>
    <scope>NUCLEOTIDE SEQUENCE</scope>
    <source>
        <strain evidence="2">BX22</strain>
    </source>
</reference>
<accession>A0A923L9C7</accession>
<proteinExistence type="predicted"/>
<dbReference type="EMBL" id="JACOOL010000021">
    <property type="protein sequence ID" value="MBC5638784.1"/>
    <property type="molecule type" value="Genomic_DNA"/>
</dbReference>
<dbReference type="AlphaFoldDB" id="A0A923L9C7"/>
<keyword evidence="1" id="KW-0472">Membrane</keyword>
<dbReference type="NCBIfam" id="TIGR02867">
    <property type="entry name" value="spore_II_P"/>
    <property type="match status" value="1"/>
</dbReference>
<protein>
    <submittedName>
        <fullName evidence="2">Stage II sporulation protein P</fullName>
    </submittedName>
</protein>
<keyword evidence="1" id="KW-0812">Transmembrane</keyword>
<evidence type="ECO:0000313" key="3">
    <source>
        <dbReference type="Proteomes" id="UP000637359"/>
    </source>
</evidence>
<dbReference type="SUPFAM" id="SSF53187">
    <property type="entry name" value="Zn-dependent exopeptidases"/>
    <property type="match status" value="1"/>
</dbReference>
<evidence type="ECO:0000256" key="1">
    <source>
        <dbReference type="SAM" id="Phobius"/>
    </source>
</evidence>
<dbReference type="Pfam" id="PF07454">
    <property type="entry name" value="SpoIIP"/>
    <property type="match status" value="1"/>
</dbReference>
<sequence>MLGPHRFKRENRLPQYVKKSVLYVASVIILFLFIGIFTTISPAFRLSSNTLTNWTSEIESSTFMYLLGMENRIFMKGLPPETELPNLSSTLFQIATSIRPDDPRSLLGNELPGFSIYDSEIFIAGEGTNYTNLPVESSPPLEEVLKDREAVIDEEVEVETPEDTPEGAPTTGDREVVFIYNTHNYESFLPHLPGVTNPNLAQHSEVNVTLVSERLSSALEKYGIGNKLDDTDNMKLLEQNNMEYWQSYTSIRGTVQEAFANNQDIQYIFDIHRDSLRREATTKEIDGEAYAKIAFVIGGDNENYEKNLEFASRLHKLMQEKYPGLSRGVLPPKKGAGTDGVFNQDLHENALTVEIGGIDNKLEELYRSADALAEVFSELYWDAEKVSSE</sequence>
<organism evidence="2 3">
    <name type="scientific">Ornithinibacillus hominis</name>
    <dbReference type="NCBI Taxonomy" id="2763055"/>
    <lineage>
        <taxon>Bacteria</taxon>
        <taxon>Bacillati</taxon>
        <taxon>Bacillota</taxon>
        <taxon>Bacilli</taxon>
        <taxon>Bacillales</taxon>
        <taxon>Bacillaceae</taxon>
        <taxon>Ornithinibacillus</taxon>
    </lineage>
</organism>
<comment type="caution">
    <text evidence="2">The sequence shown here is derived from an EMBL/GenBank/DDBJ whole genome shotgun (WGS) entry which is preliminary data.</text>
</comment>
<feature type="transmembrane region" description="Helical" evidence="1">
    <location>
        <begin position="21"/>
        <end position="44"/>
    </location>
</feature>
<name>A0A923L9C7_9BACI</name>
<dbReference type="Proteomes" id="UP000637359">
    <property type="component" value="Unassembled WGS sequence"/>
</dbReference>
<gene>
    <name evidence="2" type="ORF">H8S33_18600</name>
</gene>
<evidence type="ECO:0000313" key="2">
    <source>
        <dbReference type="EMBL" id="MBC5638784.1"/>
    </source>
</evidence>
<keyword evidence="1" id="KW-1133">Transmembrane helix</keyword>
<keyword evidence="3" id="KW-1185">Reference proteome</keyword>
<dbReference type="InterPro" id="IPR010897">
    <property type="entry name" value="Spore_II_P"/>
</dbReference>